<keyword evidence="6" id="KW-1185">Reference proteome</keyword>
<evidence type="ECO:0000256" key="3">
    <source>
        <dbReference type="ARBA" id="ARBA00023163"/>
    </source>
</evidence>
<name>A0A2S4LTK2_9BURK</name>
<keyword evidence="2" id="KW-0238">DNA-binding</keyword>
<dbReference type="InterPro" id="IPR000843">
    <property type="entry name" value="HTH_LacI"/>
</dbReference>
<dbReference type="SUPFAM" id="SSF53822">
    <property type="entry name" value="Periplasmic binding protein-like I"/>
    <property type="match status" value="1"/>
</dbReference>
<dbReference type="EMBL" id="PQGA01000029">
    <property type="protein sequence ID" value="POR45787.1"/>
    <property type="molecule type" value="Genomic_DNA"/>
</dbReference>
<evidence type="ECO:0000256" key="2">
    <source>
        <dbReference type="ARBA" id="ARBA00023125"/>
    </source>
</evidence>
<dbReference type="PANTHER" id="PTHR30146:SF109">
    <property type="entry name" value="HTH-TYPE TRANSCRIPTIONAL REGULATOR GALS"/>
    <property type="match status" value="1"/>
</dbReference>
<dbReference type="OrthoDB" id="9805642at2"/>
<dbReference type="SMART" id="SM00354">
    <property type="entry name" value="HTH_LACI"/>
    <property type="match status" value="1"/>
</dbReference>
<dbReference type="InterPro" id="IPR010982">
    <property type="entry name" value="Lambda_DNA-bd_dom_sf"/>
</dbReference>
<accession>A0A2S4LTK2</accession>
<dbReference type="Proteomes" id="UP000237381">
    <property type="component" value="Unassembled WGS sequence"/>
</dbReference>
<feature type="domain" description="HTH lacI-type" evidence="4">
    <location>
        <begin position="6"/>
        <end position="60"/>
    </location>
</feature>
<dbReference type="CDD" id="cd01392">
    <property type="entry name" value="HTH_LacI"/>
    <property type="match status" value="1"/>
</dbReference>
<reference evidence="5 6" key="1">
    <citation type="submission" date="2018-01" db="EMBL/GenBank/DDBJ databases">
        <title>Genomic Encyclopedia of Type Strains, Phase III (KMG-III): the genomes of soil and plant-associated and newly described type strains.</title>
        <authorList>
            <person name="Whitman W."/>
        </authorList>
    </citation>
    <scope>NUCLEOTIDE SEQUENCE [LARGE SCALE GENOMIC DNA]</scope>
    <source>
        <strain evidence="5 6">JCM 18070</strain>
    </source>
</reference>
<evidence type="ECO:0000259" key="4">
    <source>
        <dbReference type="PROSITE" id="PS50932"/>
    </source>
</evidence>
<dbReference type="RefSeq" id="WP_103707587.1">
    <property type="nucleotide sequence ID" value="NZ_PQGA01000029.1"/>
</dbReference>
<dbReference type="PROSITE" id="PS50932">
    <property type="entry name" value="HTH_LACI_2"/>
    <property type="match status" value="1"/>
</dbReference>
<dbReference type="GO" id="GO:0003700">
    <property type="term" value="F:DNA-binding transcription factor activity"/>
    <property type="evidence" value="ECO:0007669"/>
    <property type="project" value="TreeGrafter"/>
</dbReference>
<dbReference type="Pfam" id="PF00356">
    <property type="entry name" value="LacI"/>
    <property type="match status" value="1"/>
</dbReference>
<dbReference type="Pfam" id="PF13377">
    <property type="entry name" value="Peripla_BP_3"/>
    <property type="match status" value="1"/>
</dbReference>
<gene>
    <name evidence="5" type="ORF">B0G62_12912</name>
</gene>
<dbReference type="SUPFAM" id="SSF47413">
    <property type="entry name" value="lambda repressor-like DNA-binding domains"/>
    <property type="match status" value="1"/>
</dbReference>
<comment type="caution">
    <text evidence="5">The sequence shown here is derived from an EMBL/GenBank/DDBJ whole genome shotgun (WGS) entry which is preliminary data.</text>
</comment>
<evidence type="ECO:0000256" key="1">
    <source>
        <dbReference type="ARBA" id="ARBA00023015"/>
    </source>
</evidence>
<keyword evidence="1" id="KW-0805">Transcription regulation</keyword>
<dbReference type="InterPro" id="IPR028082">
    <property type="entry name" value="Peripla_BP_I"/>
</dbReference>
<dbReference type="Gene3D" id="1.10.260.40">
    <property type="entry name" value="lambda repressor-like DNA-binding domains"/>
    <property type="match status" value="1"/>
</dbReference>
<dbReference type="PANTHER" id="PTHR30146">
    <property type="entry name" value="LACI-RELATED TRANSCRIPTIONAL REPRESSOR"/>
    <property type="match status" value="1"/>
</dbReference>
<sequence length="334" mass="36374">MKKRVPTIRDVAASAGVSVATVSKFINATQRFSPPVEARLKATIARLGYQSNPHARYMVTGETRTIGLSVLDIRNPHFTSLVKGANRIALQFDYTLLLVDVEENPAREFQLLEALARRVDGLVLNTRMSDDDADKLAPLNKPIVMINRVSQNPQFGSVNPDNHRAGFMLAQHLLNRGYRDIGYLGYAHARPNEQRLAGMSECLASAGVAPRLFEADAPTASAGERACSSILFGPARPEVLICYNDLIALGFLKEARNLGFSLPDDVAVCGFDNISHGEYAWPGLTTVDVQSERLGEIAMLRLLDALAGKPVGETGLLEPRLIVRESTLGKPRAA</sequence>
<proteinExistence type="predicted"/>
<dbReference type="AlphaFoldDB" id="A0A2S4LTK2"/>
<organism evidence="5 6">
    <name type="scientific">Paraburkholderia eburnea</name>
    <dbReference type="NCBI Taxonomy" id="1189126"/>
    <lineage>
        <taxon>Bacteria</taxon>
        <taxon>Pseudomonadati</taxon>
        <taxon>Pseudomonadota</taxon>
        <taxon>Betaproteobacteria</taxon>
        <taxon>Burkholderiales</taxon>
        <taxon>Burkholderiaceae</taxon>
        <taxon>Paraburkholderia</taxon>
    </lineage>
</organism>
<protein>
    <submittedName>
        <fullName evidence="5">LacI family transcriptional regulator</fullName>
    </submittedName>
</protein>
<dbReference type="PROSITE" id="PS00356">
    <property type="entry name" value="HTH_LACI_1"/>
    <property type="match status" value="1"/>
</dbReference>
<keyword evidence="3" id="KW-0804">Transcription</keyword>
<evidence type="ECO:0000313" key="5">
    <source>
        <dbReference type="EMBL" id="POR45787.1"/>
    </source>
</evidence>
<evidence type="ECO:0000313" key="6">
    <source>
        <dbReference type="Proteomes" id="UP000237381"/>
    </source>
</evidence>
<dbReference type="CDD" id="cd06267">
    <property type="entry name" value="PBP1_LacI_sugar_binding-like"/>
    <property type="match status" value="1"/>
</dbReference>
<dbReference type="PRINTS" id="PR00036">
    <property type="entry name" value="HTHLACI"/>
</dbReference>
<dbReference type="Gene3D" id="3.40.50.2300">
    <property type="match status" value="2"/>
</dbReference>
<dbReference type="InterPro" id="IPR046335">
    <property type="entry name" value="LacI/GalR-like_sensor"/>
</dbReference>
<dbReference type="GO" id="GO:0000976">
    <property type="term" value="F:transcription cis-regulatory region binding"/>
    <property type="evidence" value="ECO:0007669"/>
    <property type="project" value="TreeGrafter"/>
</dbReference>